<protein>
    <submittedName>
        <fullName evidence="3">DUF5641 domain-containing protein</fullName>
    </submittedName>
</protein>
<proteinExistence type="predicted"/>
<dbReference type="PANTHER" id="PTHR47331">
    <property type="entry name" value="PHD-TYPE DOMAIN-CONTAINING PROTEIN"/>
    <property type="match status" value="1"/>
</dbReference>
<evidence type="ECO:0000313" key="3">
    <source>
        <dbReference type="WBParaSite" id="PDA_v2.g18294.t1"/>
    </source>
</evidence>
<dbReference type="Gene3D" id="3.30.420.10">
    <property type="entry name" value="Ribonuclease H-like superfamily/Ribonuclease H"/>
    <property type="match status" value="1"/>
</dbReference>
<accession>A0A914PQB3</accession>
<dbReference type="AlphaFoldDB" id="A0A914PQB3"/>
<dbReference type="InterPro" id="IPR036397">
    <property type="entry name" value="RNaseH_sf"/>
</dbReference>
<dbReference type="GO" id="GO:0003676">
    <property type="term" value="F:nucleic acid binding"/>
    <property type="evidence" value="ECO:0007669"/>
    <property type="project" value="InterPro"/>
</dbReference>
<dbReference type="WBParaSite" id="PDA_v2.g18294.t1">
    <property type="protein sequence ID" value="PDA_v2.g18294.t1"/>
    <property type="gene ID" value="PDA_v2.g18294"/>
</dbReference>
<keyword evidence="2" id="KW-1185">Reference proteome</keyword>
<sequence>MNYPTVVKALKDRFGKEQFVIRELEMKLDSYPPAQPNAASIGKTVTDVSNLCRQLKNLGIDTNNTSMKNTMIKKMPVQQQIKLQKLLFKEPATSIDTVMEKMKEMELESELVASIIQSSPSTATPSKKQNFDSSSNSWKKNGITWDFITERAPWKGGLYERLVALVKNSLKFCIGKRAIKVNEFSALLCEIEANLNSRPLTYVHANDPFVIRPADFIYPSIDISMPTNITDDESNDPSYIPSNAAGGERLYEKYLKSLQIIDRFWNRWSHDYLNLLREKNNDEHKNARGATKRTPIPGEYVLVSEADQPRGSWKIAKIVD</sequence>
<reference evidence="3" key="1">
    <citation type="submission" date="2022-11" db="UniProtKB">
        <authorList>
            <consortium name="WormBaseParasite"/>
        </authorList>
    </citation>
    <scope>IDENTIFICATION</scope>
</reference>
<feature type="domain" description="DUF5641" evidence="1">
    <location>
        <begin position="256"/>
        <end position="319"/>
    </location>
</feature>
<dbReference type="InterPro" id="IPR040676">
    <property type="entry name" value="DUF5641"/>
</dbReference>
<organism evidence="2 3">
    <name type="scientific">Panagrolaimus davidi</name>
    <dbReference type="NCBI Taxonomy" id="227884"/>
    <lineage>
        <taxon>Eukaryota</taxon>
        <taxon>Metazoa</taxon>
        <taxon>Ecdysozoa</taxon>
        <taxon>Nematoda</taxon>
        <taxon>Chromadorea</taxon>
        <taxon>Rhabditida</taxon>
        <taxon>Tylenchina</taxon>
        <taxon>Panagrolaimomorpha</taxon>
        <taxon>Panagrolaimoidea</taxon>
        <taxon>Panagrolaimidae</taxon>
        <taxon>Panagrolaimus</taxon>
    </lineage>
</organism>
<evidence type="ECO:0000313" key="2">
    <source>
        <dbReference type="Proteomes" id="UP000887578"/>
    </source>
</evidence>
<name>A0A914PQB3_9BILA</name>
<dbReference type="Pfam" id="PF18701">
    <property type="entry name" value="DUF5641"/>
    <property type="match status" value="1"/>
</dbReference>
<evidence type="ECO:0000259" key="1">
    <source>
        <dbReference type="Pfam" id="PF18701"/>
    </source>
</evidence>
<dbReference type="Proteomes" id="UP000887578">
    <property type="component" value="Unplaced"/>
</dbReference>